<evidence type="ECO:0000256" key="1">
    <source>
        <dbReference type="SAM" id="MobiDB-lite"/>
    </source>
</evidence>
<feature type="region of interest" description="Disordered" evidence="1">
    <location>
        <begin position="1"/>
        <end position="21"/>
    </location>
</feature>
<dbReference type="EMBL" id="CM003528">
    <property type="protein sequence ID" value="RCV06715.1"/>
    <property type="molecule type" value="Genomic_DNA"/>
</dbReference>
<evidence type="ECO:0000313" key="2">
    <source>
        <dbReference type="EMBL" id="RCV06715.1"/>
    </source>
</evidence>
<accession>A0A368PLT6</accession>
<proteinExistence type="predicted"/>
<sequence>MTMRNMCRPAHDDPATLDNDNWGRPVVAAAIMGWRQPKVPWGGRGSILSSLPAKKTTGGGMAPRATSIGRSERSTAVGQRHRRQAGHPGAVLEEQPEHDQVRWGEGRREKEEKGATSEPAPLRLEIPVDAHLMATVPTTRWGRGIGGDLRRWREGASVLLRGGQPAPVGGGSGDTKRDSDGGGGRGATEKAGQYVLLKRFRHRPWNLLTWRTLNLVEPRRQGQKRGRRKPLPHEVRRAVLLSLKQSHCKLSNGAATLRRRGSMVWACMLPRLTDQIPEWPNPNNYGVWNVVIMTCEWDYDGGRPAGQATAADKHHRHTATMLCNYCAYLAALGMAMGRVAFVLEMLLDPGADRDLRSGTKPVGTHTYGSDCHP</sequence>
<feature type="region of interest" description="Disordered" evidence="1">
    <location>
        <begin position="161"/>
        <end position="188"/>
    </location>
</feature>
<name>A0A368PLT6_SETIT</name>
<feature type="region of interest" description="Disordered" evidence="1">
    <location>
        <begin position="44"/>
        <end position="120"/>
    </location>
</feature>
<feature type="compositionally biased region" description="Basic and acidic residues" evidence="1">
    <location>
        <begin position="95"/>
        <end position="115"/>
    </location>
</feature>
<reference evidence="2" key="1">
    <citation type="journal article" date="2012" name="Nat. Biotechnol.">
        <title>Reference genome sequence of the model plant Setaria.</title>
        <authorList>
            <person name="Bennetzen J.L."/>
            <person name="Schmutz J."/>
            <person name="Wang H."/>
            <person name="Percifield R."/>
            <person name="Hawkins J."/>
            <person name="Pontaroli A.C."/>
            <person name="Estep M."/>
            <person name="Feng L."/>
            <person name="Vaughn J.N."/>
            <person name="Grimwood J."/>
            <person name="Jenkins J."/>
            <person name="Barry K."/>
            <person name="Lindquist E."/>
            <person name="Hellsten U."/>
            <person name="Deshpande S."/>
            <person name="Wang X."/>
            <person name="Wu X."/>
            <person name="Mitros T."/>
            <person name="Triplett J."/>
            <person name="Yang X."/>
            <person name="Ye C.Y."/>
            <person name="Mauro-Herrera M."/>
            <person name="Wang L."/>
            <person name="Li P."/>
            <person name="Sharma M."/>
            <person name="Sharma R."/>
            <person name="Ronald P.C."/>
            <person name="Panaud O."/>
            <person name="Kellogg E.A."/>
            <person name="Brutnell T.P."/>
            <person name="Doust A.N."/>
            <person name="Tuskan G.A."/>
            <person name="Rokhsar D."/>
            <person name="Devos K.M."/>
        </authorList>
    </citation>
    <scope>NUCLEOTIDE SEQUENCE [LARGE SCALE GENOMIC DNA]</scope>
    <source>
        <strain evidence="2">Yugu1</strain>
    </source>
</reference>
<protein>
    <submittedName>
        <fullName evidence="2">Uncharacterized protein</fullName>
    </submittedName>
</protein>
<reference evidence="2" key="2">
    <citation type="submission" date="2015-07" db="EMBL/GenBank/DDBJ databases">
        <authorList>
            <person name="Noorani M."/>
        </authorList>
    </citation>
    <scope>NUCLEOTIDE SEQUENCE</scope>
    <source>
        <strain evidence="2">Yugu1</strain>
    </source>
</reference>
<dbReference type="AlphaFoldDB" id="A0A368PLT6"/>
<feature type="region of interest" description="Disordered" evidence="1">
    <location>
        <begin position="354"/>
        <end position="373"/>
    </location>
</feature>
<organism evidence="2">
    <name type="scientific">Setaria italica</name>
    <name type="common">Foxtail millet</name>
    <name type="synonym">Panicum italicum</name>
    <dbReference type="NCBI Taxonomy" id="4555"/>
    <lineage>
        <taxon>Eukaryota</taxon>
        <taxon>Viridiplantae</taxon>
        <taxon>Streptophyta</taxon>
        <taxon>Embryophyta</taxon>
        <taxon>Tracheophyta</taxon>
        <taxon>Spermatophyta</taxon>
        <taxon>Magnoliopsida</taxon>
        <taxon>Liliopsida</taxon>
        <taxon>Poales</taxon>
        <taxon>Poaceae</taxon>
        <taxon>PACMAD clade</taxon>
        <taxon>Panicoideae</taxon>
        <taxon>Panicodae</taxon>
        <taxon>Paniceae</taxon>
        <taxon>Cenchrinae</taxon>
        <taxon>Setaria</taxon>
    </lineage>
</organism>
<gene>
    <name evidence="2" type="ORF">SETIT_1G185700v2</name>
</gene>